<proteinExistence type="predicted"/>
<sequence>MYLLDPVKFSKPADTNPAKDEDLMHTEISLCCDKDNFGLIAHLPTDGDIGAHLDRSLPLDWTLVAALLEHCDSVPLKPVICILQAKWQKHSAKPKADNSALSGGFDHCGCLGHLICDYKTLKRDLADYEKMKADKKSG</sequence>
<dbReference type="EMBL" id="MU167209">
    <property type="protein sequence ID" value="KAG0152190.1"/>
    <property type="molecule type" value="Genomic_DNA"/>
</dbReference>
<evidence type="ECO:0000313" key="1">
    <source>
        <dbReference type="EMBL" id="KAG0152190.1"/>
    </source>
</evidence>
<gene>
    <name evidence="1" type="ORF">CROQUDRAFT_85923</name>
</gene>
<accession>A0A9P6NRS4</accession>
<keyword evidence="2" id="KW-1185">Reference proteome</keyword>
<reference evidence="1" key="1">
    <citation type="submission" date="2013-11" db="EMBL/GenBank/DDBJ databases">
        <title>Genome sequence of the fusiform rust pathogen reveals effectors for host alternation and coevolution with pine.</title>
        <authorList>
            <consortium name="DOE Joint Genome Institute"/>
            <person name="Smith K."/>
            <person name="Pendleton A."/>
            <person name="Kubisiak T."/>
            <person name="Anderson C."/>
            <person name="Salamov A."/>
            <person name="Aerts A."/>
            <person name="Riley R."/>
            <person name="Clum A."/>
            <person name="Lindquist E."/>
            <person name="Ence D."/>
            <person name="Campbell M."/>
            <person name="Kronenberg Z."/>
            <person name="Feau N."/>
            <person name="Dhillon B."/>
            <person name="Hamelin R."/>
            <person name="Burleigh J."/>
            <person name="Smith J."/>
            <person name="Yandell M."/>
            <person name="Nelson C."/>
            <person name="Grigoriev I."/>
            <person name="Davis J."/>
        </authorList>
    </citation>
    <scope>NUCLEOTIDE SEQUENCE</scope>
    <source>
        <strain evidence="1">G11</strain>
    </source>
</reference>
<name>A0A9P6NRS4_9BASI</name>
<evidence type="ECO:0000313" key="2">
    <source>
        <dbReference type="Proteomes" id="UP000886653"/>
    </source>
</evidence>
<dbReference type="AlphaFoldDB" id="A0A9P6NRS4"/>
<organism evidence="1 2">
    <name type="scientific">Cronartium quercuum f. sp. fusiforme G11</name>
    <dbReference type="NCBI Taxonomy" id="708437"/>
    <lineage>
        <taxon>Eukaryota</taxon>
        <taxon>Fungi</taxon>
        <taxon>Dikarya</taxon>
        <taxon>Basidiomycota</taxon>
        <taxon>Pucciniomycotina</taxon>
        <taxon>Pucciniomycetes</taxon>
        <taxon>Pucciniales</taxon>
        <taxon>Coleosporiaceae</taxon>
        <taxon>Cronartium</taxon>
    </lineage>
</organism>
<protein>
    <submittedName>
        <fullName evidence="1">Uncharacterized protein</fullName>
    </submittedName>
</protein>
<dbReference type="Proteomes" id="UP000886653">
    <property type="component" value="Unassembled WGS sequence"/>
</dbReference>
<comment type="caution">
    <text evidence="1">The sequence shown here is derived from an EMBL/GenBank/DDBJ whole genome shotgun (WGS) entry which is preliminary data.</text>
</comment>